<keyword evidence="4" id="KW-1185">Reference proteome</keyword>
<proteinExistence type="predicted"/>
<gene>
    <name evidence="3" type="ORF">ENSA5_22140</name>
</gene>
<evidence type="ECO:0000259" key="2">
    <source>
        <dbReference type="PROSITE" id="PS50989"/>
    </source>
</evidence>
<dbReference type="RefSeq" id="WP_106391634.1">
    <property type="nucleotide sequence ID" value="NZ_PVNK01000114.1"/>
</dbReference>
<evidence type="ECO:0000259" key="1">
    <source>
        <dbReference type="PROSITE" id="PS50980"/>
    </source>
</evidence>
<dbReference type="PROSITE" id="PS50989">
    <property type="entry name" value="COA_CT_CTER"/>
    <property type="match status" value="1"/>
</dbReference>
<organism evidence="3 4">
    <name type="scientific">Enhygromyxa salina</name>
    <dbReference type="NCBI Taxonomy" id="215803"/>
    <lineage>
        <taxon>Bacteria</taxon>
        <taxon>Pseudomonadati</taxon>
        <taxon>Myxococcota</taxon>
        <taxon>Polyangia</taxon>
        <taxon>Nannocystales</taxon>
        <taxon>Nannocystaceae</taxon>
        <taxon>Enhygromyxa</taxon>
    </lineage>
</organism>
<dbReference type="EC" id="2.1.3.1" evidence="3"/>
<dbReference type="Gene3D" id="3.90.226.10">
    <property type="entry name" value="2-enoyl-CoA Hydratase, Chain A, domain 1"/>
    <property type="match status" value="2"/>
</dbReference>
<dbReference type="InterPro" id="IPR011762">
    <property type="entry name" value="COA_CT_N"/>
</dbReference>
<sequence length="554" mass="59713">MPILESNLDTRSEAYQQNRAQMLALVEGFRELEAKVRAHGEARRAKFQKRGQLLPRERVARLIDPGSPFLELSTLAGYKMHDDNGRKDTLGGGNIIGIGFVSGVRCMITANDSAIKGGSIAPMGLQKSLRAQRIALENKLPGIGLVESGGANLNYQSEIFVEGGKVFCNMARMSAAGIPQITVVNGSSTAGGAYLPGLSDYVIVVRDRAKVFLAGPPLVKAAIGEDASDEELGGAQMHAEVSGLAEYLAEDDAHGIRIARELVAKLQWNLDTGRGAGRGSAQAPARSFAPPRYDIDELCGLVPPDPRHPWDIRDLIARLVDDSDFLEFKARWGTDTVCGHAAIEGHACGIVANAGPIMPEGSCKAAQFIQLCCQSRLPILYLQNTTGYMVGKEVEQRGAVKHGSKMIQAVANATVPQLTLLVGGGYGAGNYGMCGRAFDPRFIFAWPNSKVAVMGAEQIGMVMEIITKAKFAATDHMLDDAARKVRDDNVRMMRETLVNRIESESTALFATARLWDDGIIDPRDSRRVLAMALATCREAEARTLTPTSFGVARM</sequence>
<dbReference type="InterPro" id="IPR029045">
    <property type="entry name" value="ClpP/crotonase-like_dom_sf"/>
</dbReference>
<accession>A0A2S9YBU9</accession>
<reference evidence="3 4" key="1">
    <citation type="submission" date="2018-03" db="EMBL/GenBank/DDBJ databases">
        <title>Draft Genome Sequences of the Obligatory Marine Myxobacteria Enhygromyxa salina SWB005.</title>
        <authorList>
            <person name="Poehlein A."/>
            <person name="Moghaddam J.A."/>
            <person name="Harms H."/>
            <person name="Alanjari M."/>
            <person name="Koenig G.M."/>
            <person name="Daniel R."/>
            <person name="Schaeberle T.F."/>
        </authorList>
    </citation>
    <scope>NUCLEOTIDE SEQUENCE [LARGE SCALE GENOMIC DNA]</scope>
    <source>
        <strain evidence="3 4">SWB005</strain>
    </source>
</reference>
<dbReference type="EMBL" id="PVNK01000114">
    <property type="protein sequence ID" value="PRQ02569.1"/>
    <property type="molecule type" value="Genomic_DNA"/>
</dbReference>
<dbReference type="GO" id="GO:0016874">
    <property type="term" value="F:ligase activity"/>
    <property type="evidence" value="ECO:0007669"/>
    <property type="project" value="InterPro"/>
</dbReference>
<keyword evidence="3" id="KW-0808">Transferase</keyword>
<dbReference type="PANTHER" id="PTHR22855:SF46">
    <property type="entry name" value="METHYLCROTONOYL-COA CARBOXYLASE"/>
    <property type="match status" value="1"/>
</dbReference>
<dbReference type="Proteomes" id="UP000237968">
    <property type="component" value="Unassembled WGS sequence"/>
</dbReference>
<dbReference type="InterPro" id="IPR011763">
    <property type="entry name" value="COA_CT_C"/>
</dbReference>
<dbReference type="PANTHER" id="PTHR22855">
    <property type="entry name" value="ACETYL, PROPIONYL, PYRUVATE, AND GLUTACONYL CARBOXYLASE-RELATED"/>
    <property type="match status" value="1"/>
</dbReference>
<dbReference type="SUPFAM" id="SSF52096">
    <property type="entry name" value="ClpP/crotonase"/>
    <property type="match status" value="2"/>
</dbReference>
<feature type="domain" description="CoA carboxyltransferase C-terminal" evidence="2">
    <location>
        <begin position="290"/>
        <end position="546"/>
    </location>
</feature>
<dbReference type="GO" id="GO:0047154">
    <property type="term" value="F:methylmalonyl-CoA carboxytransferase activity"/>
    <property type="evidence" value="ECO:0007669"/>
    <property type="project" value="UniProtKB-EC"/>
</dbReference>
<evidence type="ECO:0000313" key="3">
    <source>
        <dbReference type="EMBL" id="PRQ02569.1"/>
    </source>
</evidence>
<dbReference type="OrthoDB" id="9803706at2"/>
<comment type="caution">
    <text evidence="3">The sequence shown here is derived from an EMBL/GenBank/DDBJ whole genome shotgun (WGS) entry which is preliminary data.</text>
</comment>
<dbReference type="PROSITE" id="PS50980">
    <property type="entry name" value="COA_CT_NTER"/>
    <property type="match status" value="1"/>
</dbReference>
<dbReference type="FunFam" id="3.90.226.10:FF:000021">
    <property type="entry name" value="Acetyl-CoA carboxylase carboxyltransferase subunit"/>
    <property type="match status" value="1"/>
</dbReference>
<dbReference type="FunFam" id="3.90.226.10:FF:000046">
    <property type="entry name" value="Geranyl-CoA carboxylase beta subunit"/>
    <property type="match status" value="1"/>
</dbReference>
<evidence type="ECO:0000313" key="4">
    <source>
        <dbReference type="Proteomes" id="UP000237968"/>
    </source>
</evidence>
<dbReference type="InterPro" id="IPR045190">
    <property type="entry name" value="MCCB/AccD1-like"/>
</dbReference>
<name>A0A2S9YBU9_9BACT</name>
<dbReference type="Pfam" id="PF01039">
    <property type="entry name" value="Carboxyl_trans"/>
    <property type="match status" value="1"/>
</dbReference>
<dbReference type="AlphaFoldDB" id="A0A2S9YBU9"/>
<dbReference type="InterPro" id="IPR034733">
    <property type="entry name" value="AcCoA_carboxyl_beta"/>
</dbReference>
<feature type="domain" description="CoA carboxyltransferase N-terminal" evidence="1">
    <location>
        <begin position="21"/>
        <end position="278"/>
    </location>
</feature>
<protein>
    <submittedName>
        <fullName evidence="3">Methylmalonyl-CoA carboxyltransferase 12S subunit</fullName>
        <ecNumber evidence="3">2.1.3.1</ecNumber>
    </submittedName>
</protein>